<keyword evidence="8" id="KW-1185">Reference proteome</keyword>
<keyword evidence="5" id="KW-0539">Nucleus</keyword>
<proteinExistence type="predicted"/>
<evidence type="ECO:0000256" key="5">
    <source>
        <dbReference type="ARBA" id="ARBA00023242"/>
    </source>
</evidence>
<evidence type="ECO:0000256" key="3">
    <source>
        <dbReference type="ARBA" id="ARBA00022574"/>
    </source>
</evidence>
<evidence type="ECO:0000256" key="4">
    <source>
        <dbReference type="ARBA" id="ARBA00022737"/>
    </source>
</evidence>
<dbReference type="Proteomes" id="UP000815325">
    <property type="component" value="Unassembled WGS sequence"/>
</dbReference>
<gene>
    <name evidence="7" type="ORF">DUNSADRAFT_10171</name>
</gene>
<evidence type="ECO:0000256" key="2">
    <source>
        <dbReference type="ARBA" id="ARBA00022448"/>
    </source>
</evidence>
<reference evidence="7" key="1">
    <citation type="submission" date="2017-08" db="EMBL/GenBank/DDBJ databases">
        <authorList>
            <person name="Polle J.E."/>
            <person name="Barry K."/>
            <person name="Cushman J."/>
            <person name="Schmutz J."/>
            <person name="Tran D."/>
            <person name="Hathwaick L.T."/>
            <person name="Yim W.C."/>
            <person name="Jenkins J."/>
            <person name="Mckie-Krisberg Z.M."/>
            <person name="Prochnik S."/>
            <person name="Lindquist E."/>
            <person name="Dockter R.B."/>
            <person name="Adam C."/>
            <person name="Molina H."/>
            <person name="Bunkerborg J."/>
            <person name="Jin E."/>
            <person name="Buchheim M."/>
            <person name="Magnuson J."/>
        </authorList>
    </citation>
    <scope>NUCLEOTIDE SEQUENCE</scope>
    <source>
        <strain evidence="7">CCAP 19/18</strain>
    </source>
</reference>
<name>A0ABQ7GG05_DUNSA</name>
<evidence type="ECO:0000256" key="6">
    <source>
        <dbReference type="SAM" id="Phobius"/>
    </source>
</evidence>
<dbReference type="InterPro" id="IPR015943">
    <property type="entry name" value="WD40/YVTN_repeat-like_dom_sf"/>
</dbReference>
<sequence>MGKIEKGNECSNEWGDEATNAARTPRVMPWITIISIIINIISISISIIISIATNIGHAMHYHHHHRHHHHYHQHQHHQHQHHQLCHVLSSSPPPPSSSSLVPCINIITIIITTATTTTIIIIIIISSSSSSSITIIIIIIRRALHHQPSSLIVQVVHHCSSSHAMIEAPLSYTFWDLIAAAHGSTVDIFSLQASRTNGALQAELHSSLAHDAEVWKVEWNMLGTCLGTATVSNRISVWRPNFVGEFSIVSAIQGCSKVAVEGSEAEGMEEGGEVD</sequence>
<dbReference type="Gene3D" id="2.130.10.10">
    <property type="entry name" value="YVTN repeat-like/Quinoprotein amine dehydrogenase"/>
    <property type="match status" value="1"/>
</dbReference>
<feature type="transmembrane region" description="Helical" evidence="6">
    <location>
        <begin position="99"/>
        <end position="125"/>
    </location>
</feature>
<keyword evidence="2" id="KW-0813">Transport</keyword>
<dbReference type="PANTHER" id="PTHR11024">
    <property type="entry name" value="NUCLEAR PORE COMPLEX PROTEIN SEC13 / SEH1 FAMILY MEMBER"/>
    <property type="match status" value="1"/>
</dbReference>
<keyword evidence="4" id="KW-0677">Repeat</keyword>
<keyword evidence="6" id="KW-1133">Transmembrane helix</keyword>
<feature type="transmembrane region" description="Helical" evidence="6">
    <location>
        <begin position="30"/>
        <end position="52"/>
    </location>
</feature>
<keyword evidence="6" id="KW-0812">Transmembrane</keyword>
<keyword evidence="3" id="KW-0853">WD repeat</keyword>
<dbReference type="PANTHER" id="PTHR11024:SF3">
    <property type="entry name" value="NUCLEOPORIN SEH1"/>
    <property type="match status" value="1"/>
</dbReference>
<evidence type="ECO:0000256" key="1">
    <source>
        <dbReference type="ARBA" id="ARBA00004259"/>
    </source>
</evidence>
<comment type="subcellular location">
    <subcellularLocation>
        <location evidence="1">Nucleus envelope</location>
    </subcellularLocation>
</comment>
<organism evidence="7 8">
    <name type="scientific">Dunaliella salina</name>
    <name type="common">Green alga</name>
    <name type="synonym">Protococcus salinus</name>
    <dbReference type="NCBI Taxonomy" id="3046"/>
    <lineage>
        <taxon>Eukaryota</taxon>
        <taxon>Viridiplantae</taxon>
        <taxon>Chlorophyta</taxon>
        <taxon>core chlorophytes</taxon>
        <taxon>Chlorophyceae</taxon>
        <taxon>CS clade</taxon>
        <taxon>Chlamydomonadales</taxon>
        <taxon>Dunaliellaceae</taxon>
        <taxon>Dunaliella</taxon>
    </lineage>
</organism>
<accession>A0ABQ7GG05</accession>
<protein>
    <submittedName>
        <fullName evidence="7">Uncharacterized protein</fullName>
    </submittedName>
</protein>
<evidence type="ECO:0000313" key="7">
    <source>
        <dbReference type="EMBL" id="KAF5833521.1"/>
    </source>
</evidence>
<keyword evidence="6" id="KW-0472">Membrane</keyword>
<evidence type="ECO:0000313" key="8">
    <source>
        <dbReference type="Proteomes" id="UP000815325"/>
    </source>
</evidence>
<dbReference type="EMBL" id="MU069806">
    <property type="protein sequence ID" value="KAF5833521.1"/>
    <property type="molecule type" value="Genomic_DNA"/>
</dbReference>
<dbReference type="InterPro" id="IPR037363">
    <property type="entry name" value="Sec13/Seh1_fam"/>
</dbReference>
<comment type="caution">
    <text evidence="7">The sequence shown here is derived from an EMBL/GenBank/DDBJ whole genome shotgun (WGS) entry which is preliminary data.</text>
</comment>